<dbReference type="Gene3D" id="2.60.40.380">
    <property type="entry name" value="Purple acid phosphatase-like, N-terminal"/>
    <property type="match status" value="1"/>
</dbReference>
<name>X1EFG9_9ZZZZ</name>
<evidence type="ECO:0008006" key="2">
    <source>
        <dbReference type="Google" id="ProtNLM"/>
    </source>
</evidence>
<proteinExistence type="predicted"/>
<dbReference type="AlphaFoldDB" id="X1EFG9"/>
<organism evidence="1">
    <name type="scientific">marine sediment metagenome</name>
    <dbReference type="NCBI Taxonomy" id="412755"/>
    <lineage>
        <taxon>unclassified sequences</taxon>
        <taxon>metagenomes</taxon>
        <taxon>ecological metagenomes</taxon>
    </lineage>
</organism>
<dbReference type="GO" id="GO:0046872">
    <property type="term" value="F:metal ion binding"/>
    <property type="evidence" value="ECO:0007669"/>
    <property type="project" value="InterPro"/>
</dbReference>
<protein>
    <recommendedName>
        <fullName evidence="2">Purple acid phosphatase N-terminal domain-containing protein</fullName>
    </recommendedName>
</protein>
<accession>X1EFG9</accession>
<reference evidence="1" key="1">
    <citation type="journal article" date="2014" name="Front. Microbiol.">
        <title>High frequency of phylogenetically diverse reductive dehalogenase-homologous genes in deep subseafloor sedimentary metagenomes.</title>
        <authorList>
            <person name="Kawai M."/>
            <person name="Futagami T."/>
            <person name="Toyoda A."/>
            <person name="Takaki Y."/>
            <person name="Nishi S."/>
            <person name="Hori S."/>
            <person name="Arai W."/>
            <person name="Tsubouchi T."/>
            <person name="Morono Y."/>
            <person name="Uchiyama I."/>
            <person name="Ito T."/>
            <person name="Fujiyama A."/>
            <person name="Inagaki F."/>
            <person name="Takami H."/>
        </authorList>
    </citation>
    <scope>NUCLEOTIDE SEQUENCE</scope>
    <source>
        <strain evidence="1">Expedition CK06-06</strain>
    </source>
</reference>
<comment type="caution">
    <text evidence="1">The sequence shown here is derived from an EMBL/GenBank/DDBJ whole genome shotgun (WGS) entry which is preliminary data.</text>
</comment>
<dbReference type="EMBL" id="BARU01011625">
    <property type="protein sequence ID" value="GAH32016.1"/>
    <property type="molecule type" value="Genomic_DNA"/>
</dbReference>
<dbReference type="GO" id="GO:0003993">
    <property type="term" value="F:acid phosphatase activity"/>
    <property type="evidence" value="ECO:0007669"/>
    <property type="project" value="InterPro"/>
</dbReference>
<dbReference type="InterPro" id="IPR008963">
    <property type="entry name" value="Purple_acid_Pase-like_N"/>
</dbReference>
<dbReference type="SUPFAM" id="SSF49363">
    <property type="entry name" value="Purple acid phosphatase, N-terminal domain"/>
    <property type="match status" value="1"/>
</dbReference>
<gene>
    <name evidence="1" type="ORF">S03H2_21758</name>
</gene>
<sequence length="101" mass="11344">MTIIWHTKNPTESVLDFGESIGDMERFRISALEKRHIVKLRNLKAGTLYHYKIPDFSTIIYNFTTAPSASTPFNFTAISDTHAGLDPSEYGAVIDAMTPYS</sequence>
<evidence type="ECO:0000313" key="1">
    <source>
        <dbReference type="EMBL" id="GAH32016.1"/>
    </source>
</evidence>